<evidence type="ECO:0000313" key="2">
    <source>
        <dbReference type="Proteomes" id="UP000636709"/>
    </source>
</evidence>
<dbReference type="OrthoDB" id="10584372at2759"/>
<evidence type="ECO:0008006" key="3">
    <source>
        <dbReference type="Google" id="ProtNLM"/>
    </source>
</evidence>
<name>A0A835ACV1_9POAL</name>
<evidence type="ECO:0000313" key="1">
    <source>
        <dbReference type="EMBL" id="KAF8659760.1"/>
    </source>
</evidence>
<dbReference type="AlphaFoldDB" id="A0A835ACV1"/>
<proteinExistence type="predicted"/>
<keyword evidence="2" id="KW-1185">Reference proteome</keyword>
<dbReference type="PANTHER" id="PTHR38926">
    <property type="entry name" value="F-BOX DOMAIN CONTAINING PROTEIN, EXPRESSED"/>
    <property type="match status" value="1"/>
</dbReference>
<accession>A0A835ACV1</accession>
<reference evidence="1" key="1">
    <citation type="submission" date="2020-07" db="EMBL/GenBank/DDBJ databases">
        <title>Genome sequence and genetic diversity analysis of an under-domesticated orphan crop, white fonio (Digitaria exilis).</title>
        <authorList>
            <person name="Bennetzen J.L."/>
            <person name="Chen S."/>
            <person name="Ma X."/>
            <person name="Wang X."/>
            <person name="Yssel A.E.J."/>
            <person name="Chaluvadi S.R."/>
            <person name="Johnson M."/>
            <person name="Gangashetty P."/>
            <person name="Hamidou F."/>
            <person name="Sanogo M.D."/>
            <person name="Zwaenepoel A."/>
            <person name="Wallace J."/>
            <person name="Van De Peer Y."/>
            <person name="Van Deynze A."/>
        </authorList>
    </citation>
    <scope>NUCLEOTIDE SEQUENCE</scope>
    <source>
        <tissue evidence="1">Leaves</tissue>
    </source>
</reference>
<dbReference type="Proteomes" id="UP000636709">
    <property type="component" value="Unassembled WGS sequence"/>
</dbReference>
<organism evidence="1 2">
    <name type="scientific">Digitaria exilis</name>
    <dbReference type="NCBI Taxonomy" id="1010633"/>
    <lineage>
        <taxon>Eukaryota</taxon>
        <taxon>Viridiplantae</taxon>
        <taxon>Streptophyta</taxon>
        <taxon>Embryophyta</taxon>
        <taxon>Tracheophyta</taxon>
        <taxon>Spermatophyta</taxon>
        <taxon>Magnoliopsida</taxon>
        <taxon>Liliopsida</taxon>
        <taxon>Poales</taxon>
        <taxon>Poaceae</taxon>
        <taxon>PACMAD clade</taxon>
        <taxon>Panicoideae</taxon>
        <taxon>Panicodae</taxon>
        <taxon>Paniceae</taxon>
        <taxon>Anthephorinae</taxon>
        <taxon>Digitaria</taxon>
    </lineage>
</organism>
<protein>
    <recommendedName>
        <fullName evidence="3">F-box domain-containing protein</fullName>
    </recommendedName>
</protein>
<comment type="caution">
    <text evidence="1">The sequence shown here is derived from an EMBL/GenBank/DDBJ whole genome shotgun (WGS) entry which is preliminary data.</text>
</comment>
<dbReference type="PANTHER" id="PTHR38926:SF69">
    <property type="entry name" value="F-BOX DOMAIN-CONTAINING PROTEIN"/>
    <property type="match status" value="1"/>
</dbReference>
<gene>
    <name evidence="1" type="ORF">HU200_058222</name>
</gene>
<sequence>MPSTSATTLSPPPPATGSAGLPRDVLWSIFVRLGQHEVLQSTSLACAAWWCFARGVDLTPPAVDVARPLCFSDHSDDDCSIGDWMFDEAAAADDGGQEEHRHCVMGWKAMARAAVDRSAGQCEAFCGRADDDVLLYLADR</sequence>
<dbReference type="EMBL" id="JACEFO010002453">
    <property type="protein sequence ID" value="KAF8659760.1"/>
    <property type="molecule type" value="Genomic_DNA"/>
</dbReference>